<comment type="caution">
    <text evidence="2">The sequence shown here is derived from an EMBL/GenBank/DDBJ whole genome shotgun (WGS) entry which is preliminary data.</text>
</comment>
<evidence type="ECO:0000313" key="3">
    <source>
        <dbReference type="Proteomes" id="UP000583266"/>
    </source>
</evidence>
<reference evidence="2 3" key="1">
    <citation type="submission" date="2020-04" db="EMBL/GenBank/DDBJ databases">
        <title>Chitinophaga sp. G-6-1-13 sp. nov., isolated from soil.</title>
        <authorList>
            <person name="Dahal R.H."/>
            <person name="Chaudhary D.K."/>
        </authorList>
    </citation>
    <scope>NUCLEOTIDE SEQUENCE [LARGE SCALE GENOMIC DNA]</scope>
    <source>
        <strain evidence="2 3">G-6-1-13</strain>
    </source>
</reference>
<gene>
    <name evidence="2" type="ORF">HHL17_31090</name>
</gene>
<accession>A0A848GWS3</accession>
<evidence type="ECO:0000313" key="2">
    <source>
        <dbReference type="EMBL" id="NML41672.1"/>
    </source>
</evidence>
<dbReference type="Proteomes" id="UP000583266">
    <property type="component" value="Unassembled WGS sequence"/>
</dbReference>
<keyword evidence="3" id="KW-1185">Reference proteome</keyword>
<organism evidence="2 3">
    <name type="scientific">Chitinophaga fulva</name>
    <dbReference type="NCBI Taxonomy" id="2728842"/>
    <lineage>
        <taxon>Bacteria</taxon>
        <taxon>Pseudomonadati</taxon>
        <taxon>Bacteroidota</taxon>
        <taxon>Chitinophagia</taxon>
        <taxon>Chitinophagales</taxon>
        <taxon>Chitinophagaceae</taxon>
        <taxon>Chitinophaga</taxon>
    </lineage>
</organism>
<feature type="chain" id="PRO_5032784464" evidence="1">
    <location>
        <begin position="22"/>
        <end position="335"/>
    </location>
</feature>
<dbReference type="Pfam" id="PF11751">
    <property type="entry name" value="PorP_SprF"/>
    <property type="match status" value="1"/>
</dbReference>
<dbReference type="EMBL" id="JABBGC010000004">
    <property type="protein sequence ID" value="NML41672.1"/>
    <property type="molecule type" value="Genomic_DNA"/>
</dbReference>
<name>A0A848GWS3_9BACT</name>
<proteinExistence type="predicted"/>
<dbReference type="RefSeq" id="WP_169228706.1">
    <property type="nucleotide sequence ID" value="NZ_JABBGC010000004.1"/>
</dbReference>
<keyword evidence="1" id="KW-0732">Signal</keyword>
<dbReference type="InterPro" id="IPR019861">
    <property type="entry name" value="PorP/SprF_Bacteroidetes"/>
</dbReference>
<feature type="signal peptide" evidence="1">
    <location>
        <begin position="1"/>
        <end position="21"/>
    </location>
</feature>
<sequence>MYSKILIFFILLSCLGQMAQAQQEVQFSQYVFNGLAVNPAYAGYRGDTYLGASFRKQWTSLPGAPQTGAVSIDGAPSWANDETVGLGAQVLWDKQGPQEYLSFTGSYAYRIRLDEEVSRLCLGIGASLSQYAVKGDMISVLDENDPNVPVGKVSAFQPDASFGVYYYNPRFYAGVSVMQLFTRELNNKIIIAGVDKEFLTIRKTKHMYFTAGGLLNLSGDVKLKPSIMIKDDFNGPTSLDFNLFALLSEKLWIGGSYRTAVNIWDHNNLKSGLTKTNAASAMIEYFATDRLRIGYAYDVMTNRLSGYQGGSHEISIGFLIPNRKMKERIISPRYF</sequence>
<dbReference type="NCBIfam" id="TIGR03519">
    <property type="entry name" value="T9SS_PorP_fam"/>
    <property type="match status" value="1"/>
</dbReference>
<evidence type="ECO:0000256" key="1">
    <source>
        <dbReference type="SAM" id="SignalP"/>
    </source>
</evidence>
<dbReference type="AlphaFoldDB" id="A0A848GWS3"/>
<protein>
    <submittedName>
        <fullName evidence="2">Type IX secretion system membrane protein PorP/SprF</fullName>
    </submittedName>
</protein>